<dbReference type="Gene3D" id="2.60.40.10">
    <property type="entry name" value="Immunoglobulins"/>
    <property type="match status" value="3"/>
</dbReference>
<feature type="signal peptide" evidence="2">
    <location>
        <begin position="1"/>
        <end position="22"/>
    </location>
</feature>
<dbReference type="InterPro" id="IPR036179">
    <property type="entry name" value="Ig-like_dom_sf"/>
</dbReference>
<evidence type="ECO:0000256" key="2">
    <source>
        <dbReference type="SAM" id="SignalP"/>
    </source>
</evidence>
<dbReference type="InterPro" id="IPR013783">
    <property type="entry name" value="Ig-like_fold"/>
</dbReference>
<dbReference type="EMBL" id="BAAFJT010000032">
    <property type="protein sequence ID" value="GAB0201635.1"/>
    <property type="molecule type" value="Genomic_DNA"/>
</dbReference>
<dbReference type="PROSITE" id="PS50835">
    <property type="entry name" value="IG_LIKE"/>
    <property type="match status" value="2"/>
</dbReference>
<name>A0ABC9XV59_GRUJA</name>
<dbReference type="InterPro" id="IPR003599">
    <property type="entry name" value="Ig_sub"/>
</dbReference>
<dbReference type="InterPro" id="IPR008056">
    <property type="entry name" value="Tapasin"/>
</dbReference>
<evidence type="ECO:0000259" key="3">
    <source>
        <dbReference type="PROSITE" id="PS50835"/>
    </source>
</evidence>
<dbReference type="AlphaFoldDB" id="A0ABC9XV59"/>
<keyword evidence="2" id="KW-0732">Signal</keyword>
<evidence type="ECO:0000313" key="5">
    <source>
        <dbReference type="Proteomes" id="UP001623348"/>
    </source>
</evidence>
<proteinExistence type="predicted"/>
<protein>
    <submittedName>
        <fullName evidence="4">Tapasin</fullName>
    </submittedName>
</protein>
<dbReference type="PRINTS" id="PR01669">
    <property type="entry name" value="TAPASIN"/>
</dbReference>
<dbReference type="SMART" id="SM00407">
    <property type="entry name" value="IGc1"/>
    <property type="match status" value="1"/>
</dbReference>
<accession>A0ABC9XV59</accession>
<dbReference type="InterPro" id="IPR007110">
    <property type="entry name" value="Ig-like_dom"/>
</dbReference>
<dbReference type="InterPro" id="IPR003006">
    <property type="entry name" value="Ig/MHC_CS"/>
</dbReference>
<dbReference type="SMART" id="SM00409">
    <property type="entry name" value="IG"/>
    <property type="match status" value="2"/>
</dbReference>
<keyword evidence="1" id="KW-0393">Immunoglobulin domain</keyword>
<dbReference type="PROSITE" id="PS00290">
    <property type="entry name" value="IG_MHC"/>
    <property type="match status" value="1"/>
</dbReference>
<comment type="caution">
    <text evidence="4">The sequence shown here is derived from an EMBL/GenBank/DDBJ whole genome shotgun (WGS) entry which is preliminary data.</text>
</comment>
<reference evidence="4 5" key="1">
    <citation type="submission" date="2024-06" db="EMBL/GenBank/DDBJ databases">
        <title>The draft genome of Grus japonensis, version 3.</title>
        <authorList>
            <person name="Nabeshima K."/>
            <person name="Suzuki S."/>
            <person name="Onuma M."/>
        </authorList>
    </citation>
    <scope>NUCLEOTIDE SEQUENCE [LARGE SCALE GENOMIC DNA]</scope>
    <source>
        <strain evidence="4 5">451A</strain>
    </source>
</reference>
<dbReference type="Pfam" id="PF07654">
    <property type="entry name" value="C1-set"/>
    <property type="match status" value="1"/>
</dbReference>
<evidence type="ECO:0000256" key="1">
    <source>
        <dbReference type="ARBA" id="ARBA00023319"/>
    </source>
</evidence>
<feature type="domain" description="Ig-like" evidence="3">
    <location>
        <begin position="158"/>
        <end position="274"/>
    </location>
</feature>
<organism evidence="4 5">
    <name type="scientific">Grus japonensis</name>
    <name type="common">Japanese crane</name>
    <name type="synonym">Red-crowned crane</name>
    <dbReference type="NCBI Taxonomy" id="30415"/>
    <lineage>
        <taxon>Eukaryota</taxon>
        <taxon>Metazoa</taxon>
        <taxon>Chordata</taxon>
        <taxon>Craniata</taxon>
        <taxon>Vertebrata</taxon>
        <taxon>Euteleostomi</taxon>
        <taxon>Archelosauria</taxon>
        <taxon>Archosauria</taxon>
        <taxon>Dinosauria</taxon>
        <taxon>Saurischia</taxon>
        <taxon>Theropoda</taxon>
        <taxon>Coelurosauria</taxon>
        <taxon>Aves</taxon>
        <taxon>Neognathae</taxon>
        <taxon>Neoaves</taxon>
        <taxon>Gruiformes</taxon>
        <taxon>Gruidae</taxon>
        <taxon>Grus</taxon>
    </lineage>
</organism>
<feature type="domain" description="Ig-like" evidence="3">
    <location>
        <begin position="293"/>
        <end position="399"/>
    </location>
</feature>
<dbReference type="InterPro" id="IPR050380">
    <property type="entry name" value="Immune_Resp_Modulators"/>
</dbReference>
<dbReference type="Proteomes" id="UP001623348">
    <property type="component" value="Unassembled WGS sequence"/>
</dbReference>
<feature type="chain" id="PRO_5044881865" evidence="2">
    <location>
        <begin position="23"/>
        <end position="445"/>
    </location>
</feature>
<gene>
    <name evidence="4" type="ORF">GRJ2_002629100</name>
</gene>
<dbReference type="PANTHER" id="PTHR23411">
    <property type="entry name" value="TAPASIN"/>
    <property type="match status" value="1"/>
</dbReference>
<dbReference type="SUPFAM" id="SSF48726">
    <property type="entry name" value="Immunoglobulin"/>
    <property type="match status" value="2"/>
</dbReference>
<sequence>MAARAALRLLLAGLFVSGWGVADVGTPPPLPPLPCTLLGPGGGGALPGAPTQRQVRLWLGGGPQPPPNPGVPQDLDPDANFNVTDPWGALSWVWGPPWMPPECELNPTVLVSTPPPWAPSLHPDARSPPGLEGSWWVASLGTPGYGVTALLQGQPHPPTAVTVALSVFTLTPDLGGPPGVPLELHCAFTAPPGPFALEWRHQDRGAGRRLLAYDSATSRVPVAVPGVQLLLGPSRRRGGDDGGTTATTAAAATEVTLRLDPLTVAHQGTYVCSVFLPHGQAQQLLRVRVLEPPKVTLRPTPLVVAPGTPSELRCETSGYFPLDVGVRWQRHAGDSGTPLALEDTVSETWTSGHRQGPDGTFSRSSGIRLVPARPQHHGDVYTCVVTHAALAVPLRVHVRMEVAGATGPGVEDVVGLCLVAFVLCGLWRWLSPAPLRPKQDPKKTQ</sequence>
<evidence type="ECO:0000313" key="4">
    <source>
        <dbReference type="EMBL" id="GAB0201635.1"/>
    </source>
</evidence>
<keyword evidence="5" id="KW-1185">Reference proteome</keyword>
<dbReference type="InterPro" id="IPR003597">
    <property type="entry name" value="Ig_C1-set"/>
</dbReference>